<dbReference type="EC" id="6.3.4.15" evidence="3"/>
<evidence type="ECO:0000256" key="1">
    <source>
        <dbReference type="ARBA" id="ARBA00022598"/>
    </source>
</evidence>
<gene>
    <name evidence="3" type="primary">birA</name>
    <name evidence="3" type="ORF">PNK_0164</name>
</gene>
<evidence type="ECO:0000313" key="4">
    <source>
        <dbReference type="Proteomes" id="UP000069902"/>
    </source>
</evidence>
<dbReference type="Pfam" id="PF03099">
    <property type="entry name" value="BPL_LplA_LipB"/>
    <property type="match status" value="1"/>
</dbReference>
<dbReference type="AlphaFoldDB" id="A0A0U5JAC3"/>
<dbReference type="PATRIC" id="fig|389348.3.peg.189"/>
<name>A0A0U5JAC3_9BACT</name>
<dbReference type="KEGG" id="pnl:PNK_0164"/>
<dbReference type="EMBL" id="LN879502">
    <property type="protein sequence ID" value="CUI15802.1"/>
    <property type="molecule type" value="Genomic_DNA"/>
</dbReference>
<keyword evidence="4" id="KW-1185">Reference proteome</keyword>
<dbReference type="InParanoid" id="A0A0U5JAC3"/>
<dbReference type="NCBIfam" id="TIGR00121">
    <property type="entry name" value="birA_ligase"/>
    <property type="match status" value="1"/>
</dbReference>
<evidence type="ECO:0000259" key="2">
    <source>
        <dbReference type="PROSITE" id="PS51733"/>
    </source>
</evidence>
<dbReference type="SUPFAM" id="SSF55681">
    <property type="entry name" value="Class II aaRS and biotin synthetases"/>
    <property type="match status" value="1"/>
</dbReference>
<dbReference type="InterPro" id="IPR004143">
    <property type="entry name" value="BPL_LPL_catalytic"/>
</dbReference>
<dbReference type="PROSITE" id="PS51733">
    <property type="entry name" value="BPL_LPL_CATALYTIC"/>
    <property type="match status" value="1"/>
</dbReference>
<evidence type="ECO:0000313" key="3">
    <source>
        <dbReference type="EMBL" id="CUI15802.1"/>
    </source>
</evidence>
<sequence>MASSILHYHFETIGSTNTWAKEHVEQMDPEGVTLVTASKQTAGRGRFKRRWQSPSKLNIYATFCFHVDAQRTDIGHFPQLLALAAARVLEDLHFNPTLKWPNDVLLNGKKVAGILCETVALPNQKRCVINGIGLNINMPAKLLKKIDRPATSLLVESGEEFDVDTILKVLDVQFTSYLAHFLTHGFEPFFPSFQLRSAFKPGQPVRFHDDRTLLEGFFETLHHDGSVQIKLLDGTSKQFYAGEFVFPAELAHAPEKN</sequence>
<dbReference type="RefSeq" id="WP_051981818.1">
    <property type="nucleotide sequence ID" value="NZ_LN879502.1"/>
</dbReference>
<dbReference type="PANTHER" id="PTHR12835:SF5">
    <property type="entry name" value="BIOTIN--PROTEIN LIGASE"/>
    <property type="match status" value="1"/>
</dbReference>
<dbReference type="GO" id="GO:0004077">
    <property type="term" value="F:biotin--[biotin carboxyl-carrier protein] ligase activity"/>
    <property type="evidence" value="ECO:0007669"/>
    <property type="project" value="UniProtKB-EC"/>
</dbReference>
<dbReference type="FunCoup" id="A0A0U5JAC3">
    <property type="interactions" value="304"/>
</dbReference>
<feature type="domain" description="BPL/LPL catalytic" evidence="2">
    <location>
        <begin position="1"/>
        <end position="182"/>
    </location>
</feature>
<keyword evidence="1 3" id="KW-0436">Ligase</keyword>
<dbReference type="Gene3D" id="3.30.930.10">
    <property type="entry name" value="Bira Bifunctional Protein, Domain 2"/>
    <property type="match status" value="1"/>
</dbReference>
<organism evidence="3 4">
    <name type="scientific">Candidatus Protochlamydia naegleriophila</name>
    <dbReference type="NCBI Taxonomy" id="389348"/>
    <lineage>
        <taxon>Bacteria</taxon>
        <taxon>Pseudomonadati</taxon>
        <taxon>Chlamydiota</taxon>
        <taxon>Chlamydiia</taxon>
        <taxon>Parachlamydiales</taxon>
        <taxon>Parachlamydiaceae</taxon>
        <taxon>Candidatus Protochlamydia</taxon>
    </lineage>
</organism>
<proteinExistence type="predicted"/>
<dbReference type="GO" id="GO:0005737">
    <property type="term" value="C:cytoplasm"/>
    <property type="evidence" value="ECO:0007669"/>
    <property type="project" value="TreeGrafter"/>
</dbReference>
<dbReference type="InterPro" id="IPR004408">
    <property type="entry name" value="Biotin_CoA_COase_ligase"/>
</dbReference>
<dbReference type="CDD" id="cd16442">
    <property type="entry name" value="BPL"/>
    <property type="match status" value="1"/>
</dbReference>
<accession>A0A0U5JAC3</accession>
<reference evidence="4" key="1">
    <citation type="submission" date="2015-09" db="EMBL/GenBank/DDBJ databases">
        <authorList>
            <person name="Bertelli C."/>
        </authorList>
    </citation>
    <scope>NUCLEOTIDE SEQUENCE [LARGE SCALE GENOMIC DNA]</scope>
    <source>
        <strain evidence="4">KNic</strain>
    </source>
</reference>
<dbReference type="InterPro" id="IPR045864">
    <property type="entry name" value="aa-tRNA-synth_II/BPL/LPL"/>
</dbReference>
<protein>
    <submittedName>
        <fullName evidence="3">Putative biotin-[acetyl-CoA-carboxylase] ligase</fullName>
        <ecNumber evidence="3">6.3.4.15</ecNumber>
    </submittedName>
</protein>
<dbReference type="STRING" id="389348.PNK_0164"/>
<dbReference type="Proteomes" id="UP000069902">
    <property type="component" value="Chromosome cPNK"/>
</dbReference>
<dbReference type="PANTHER" id="PTHR12835">
    <property type="entry name" value="BIOTIN PROTEIN LIGASE"/>
    <property type="match status" value="1"/>
</dbReference>